<dbReference type="Proteomes" id="UP000004465">
    <property type="component" value="Unassembled WGS sequence"/>
</dbReference>
<keyword evidence="6 8" id="KW-0694">RNA-binding</keyword>
<dbReference type="OrthoDB" id="9814755at2"/>
<dbReference type="Gene3D" id="1.10.8.100">
    <property type="entry name" value="Ribosomal RNA adenine dimethylase-like, domain 2"/>
    <property type="match status" value="1"/>
</dbReference>
<dbReference type="Gene3D" id="3.40.50.150">
    <property type="entry name" value="Vaccinia Virus protein VP39"/>
    <property type="match status" value="1"/>
</dbReference>
<evidence type="ECO:0000256" key="2">
    <source>
        <dbReference type="ARBA" id="ARBA00022552"/>
    </source>
</evidence>
<dbReference type="HAMAP" id="MF_00607">
    <property type="entry name" value="16SrRNA_methyltr_A"/>
    <property type="match status" value="1"/>
</dbReference>
<dbReference type="AlphaFoldDB" id="K1LS62"/>
<dbReference type="PATRIC" id="fig|883111.3.peg.1169"/>
<dbReference type="CDD" id="cd02440">
    <property type="entry name" value="AdoMet_MTases"/>
    <property type="match status" value="1"/>
</dbReference>
<dbReference type="PANTHER" id="PTHR11727:SF7">
    <property type="entry name" value="DIMETHYLADENOSINE TRANSFERASE-RELATED"/>
    <property type="match status" value="1"/>
</dbReference>
<dbReference type="InterPro" id="IPR001737">
    <property type="entry name" value="KsgA/Erm"/>
</dbReference>
<dbReference type="NCBIfam" id="TIGR00755">
    <property type="entry name" value="ksgA"/>
    <property type="match status" value="1"/>
</dbReference>
<dbReference type="GO" id="GO:0052908">
    <property type="term" value="F:16S rRNA (adenine(1518)-N(6)/adenine(1519)-N(6))-dimethyltransferase activity"/>
    <property type="evidence" value="ECO:0007669"/>
    <property type="project" value="UniProtKB-EC"/>
</dbReference>
<accession>K1LS62</accession>
<evidence type="ECO:0000256" key="3">
    <source>
        <dbReference type="ARBA" id="ARBA00022603"/>
    </source>
</evidence>
<comment type="similarity">
    <text evidence="8">Belongs to the class I-like SAM-binding methyltransferase superfamily. rRNA adenine N(6)-methyltransferase family. RsmA subfamily.</text>
</comment>
<evidence type="ECO:0000256" key="5">
    <source>
        <dbReference type="ARBA" id="ARBA00022691"/>
    </source>
</evidence>
<dbReference type="InterPro" id="IPR023165">
    <property type="entry name" value="rRNA_Ade_diMease-like_C"/>
</dbReference>
<keyword evidence="5 8" id="KW-0949">S-adenosyl-L-methionine</keyword>
<sequence>MKKEASYNFIAKPSQTAAIMKKYGLKMKKSLGQNFLIEPQILNKMVDLADIDKNCTVIEIGPGIGALTQFLAMRAKRVIAFEIDQRFVEILSETLVDFDNVTVIAEDILKVDFSKEAYKGLLEEPLMVVANLPYYITTPIIMHLLQSELPFQSLVMLMQKEVAQRMTASVGTKAYNSLSVAIQMQMASQYAFVVPRTVFIPQPKVDSAVLKLTRLPQKRVVVADDRLFERFVQQCFKQRRKTLWNNLKSGLSQVVGLDGADSLEQAFKTTGIDPQRRAETLTVEEFAALFRAIPLGWLETLEV</sequence>
<keyword evidence="4 8" id="KW-0808">Transferase</keyword>
<evidence type="ECO:0000313" key="12">
    <source>
        <dbReference type="Proteomes" id="UP000004465"/>
    </source>
</evidence>
<feature type="binding site" evidence="8 9">
    <location>
        <position position="82"/>
    </location>
    <ligand>
        <name>S-adenosyl-L-methionine</name>
        <dbReference type="ChEBI" id="CHEBI:59789"/>
    </ligand>
</feature>
<evidence type="ECO:0000256" key="7">
    <source>
        <dbReference type="ARBA" id="ARBA00049167"/>
    </source>
</evidence>
<evidence type="ECO:0000256" key="6">
    <source>
        <dbReference type="ARBA" id="ARBA00022884"/>
    </source>
</evidence>
<dbReference type="InterPro" id="IPR020596">
    <property type="entry name" value="rRNA_Ade_Mease_Trfase_CS"/>
</dbReference>
<evidence type="ECO:0000259" key="10">
    <source>
        <dbReference type="SMART" id="SM00650"/>
    </source>
</evidence>
<keyword evidence="3 8" id="KW-0489">Methyltransferase</keyword>
<keyword evidence="1 8" id="KW-0963">Cytoplasm</keyword>
<dbReference type="SUPFAM" id="SSF53335">
    <property type="entry name" value="S-adenosyl-L-methionine-dependent methyltransferases"/>
    <property type="match status" value="1"/>
</dbReference>
<feature type="binding site" evidence="8 9">
    <location>
        <position position="61"/>
    </location>
    <ligand>
        <name>S-adenosyl-L-methionine</name>
        <dbReference type="ChEBI" id="CHEBI:59789"/>
    </ligand>
</feature>
<evidence type="ECO:0000256" key="8">
    <source>
        <dbReference type="HAMAP-Rule" id="MF_00607"/>
    </source>
</evidence>
<comment type="catalytic activity">
    <reaction evidence="7">
        <text>adenosine(2085) in 23S rRNA + 2 S-adenosyl-L-methionine = N(6)-dimethyladenosine(2085) in 23S rRNA + 2 S-adenosyl-L-homocysteine + 2 H(+)</text>
        <dbReference type="Rhea" id="RHEA:42784"/>
        <dbReference type="Rhea" id="RHEA-COMP:10237"/>
        <dbReference type="Rhea" id="RHEA-COMP:10238"/>
        <dbReference type="ChEBI" id="CHEBI:15378"/>
        <dbReference type="ChEBI" id="CHEBI:57856"/>
        <dbReference type="ChEBI" id="CHEBI:59789"/>
        <dbReference type="ChEBI" id="CHEBI:74411"/>
        <dbReference type="ChEBI" id="CHEBI:74493"/>
        <dbReference type="EC" id="2.1.1.184"/>
    </reaction>
</comment>
<keyword evidence="12" id="KW-1185">Reference proteome</keyword>
<evidence type="ECO:0000313" key="11">
    <source>
        <dbReference type="EMBL" id="EKB54972.1"/>
    </source>
</evidence>
<evidence type="ECO:0000256" key="9">
    <source>
        <dbReference type="PROSITE-ProRule" id="PRU01026"/>
    </source>
</evidence>
<comment type="catalytic activity">
    <reaction evidence="8">
        <text>adenosine(1518)/adenosine(1519) in 16S rRNA + 4 S-adenosyl-L-methionine = N(6)-dimethyladenosine(1518)/N(6)-dimethyladenosine(1519) in 16S rRNA + 4 S-adenosyl-L-homocysteine + 4 H(+)</text>
        <dbReference type="Rhea" id="RHEA:19609"/>
        <dbReference type="Rhea" id="RHEA-COMP:10232"/>
        <dbReference type="Rhea" id="RHEA-COMP:10233"/>
        <dbReference type="ChEBI" id="CHEBI:15378"/>
        <dbReference type="ChEBI" id="CHEBI:57856"/>
        <dbReference type="ChEBI" id="CHEBI:59789"/>
        <dbReference type="ChEBI" id="CHEBI:74411"/>
        <dbReference type="ChEBI" id="CHEBI:74493"/>
        <dbReference type="EC" id="2.1.1.182"/>
    </reaction>
</comment>
<keyword evidence="2 8" id="KW-0698">rRNA processing</keyword>
<name>K1LS62_9LACT</name>
<dbReference type="SMART" id="SM00650">
    <property type="entry name" value="rADc"/>
    <property type="match status" value="1"/>
</dbReference>
<dbReference type="EMBL" id="AGZD01000007">
    <property type="protein sequence ID" value="EKB54972.1"/>
    <property type="molecule type" value="Genomic_DNA"/>
</dbReference>
<organism evidence="11 12">
    <name type="scientific">Facklamia hominis CCUG 36813</name>
    <dbReference type="NCBI Taxonomy" id="883111"/>
    <lineage>
        <taxon>Bacteria</taxon>
        <taxon>Bacillati</taxon>
        <taxon>Bacillota</taxon>
        <taxon>Bacilli</taxon>
        <taxon>Lactobacillales</taxon>
        <taxon>Aerococcaceae</taxon>
        <taxon>Facklamia</taxon>
    </lineage>
</organism>
<evidence type="ECO:0000256" key="1">
    <source>
        <dbReference type="ARBA" id="ARBA00022490"/>
    </source>
</evidence>
<dbReference type="PROSITE" id="PS51689">
    <property type="entry name" value="SAM_RNA_A_N6_MT"/>
    <property type="match status" value="1"/>
</dbReference>
<comment type="function">
    <text evidence="8">Specifically dimethylates two adjacent adenosines (A1518 and A1519) in the loop of a conserved hairpin near the 3'-end of 16S rRNA in the 30S particle. May play a critical role in biogenesis of 30S subunits.</text>
</comment>
<comment type="caution">
    <text evidence="11">The sequence shown here is derived from an EMBL/GenBank/DDBJ whole genome shotgun (WGS) entry which is preliminary data.</text>
</comment>
<feature type="binding site" evidence="8 9">
    <location>
        <position position="34"/>
    </location>
    <ligand>
        <name>S-adenosyl-L-methionine</name>
        <dbReference type="ChEBI" id="CHEBI:59789"/>
    </ligand>
</feature>
<dbReference type="GO" id="GO:0003723">
    <property type="term" value="F:RNA binding"/>
    <property type="evidence" value="ECO:0007669"/>
    <property type="project" value="UniProtKB-UniRule"/>
</dbReference>
<dbReference type="FunFam" id="3.40.50.150:FF:000023">
    <property type="entry name" value="Ribosomal RNA small subunit methyltransferase A"/>
    <property type="match status" value="1"/>
</dbReference>
<dbReference type="EC" id="2.1.1.182" evidence="8"/>
<proteinExistence type="inferred from homology"/>
<evidence type="ECO:0000256" key="4">
    <source>
        <dbReference type="ARBA" id="ARBA00022679"/>
    </source>
</evidence>
<feature type="binding site" evidence="8 9">
    <location>
        <position position="107"/>
    </location>
    <ligand>
        <name>S-adenosyl-L-methionine</name>
        <dbReference type="ChEBI" id="CHEBI:59789"/>
    </ligand>
</feature>
<dbReference type="InterPro" id="IPR029063">
    <property type="entry name" value="SAM-dependent_MTases_sf"/>
</dbReference>
<dbReference type="PANTHER" id="PTHR11727">
    <property type="entry name" value="DIMETHYLADENOSINE TRANSFERASE"/>
    <property type="match status" value="1"/>
</dbReference>
<dbReference type="Pfam" id="PF00398">
    <property type="entry name" value="RrnaAD"/>
    <property type="match status" value="1"/>
</dbReference>
<dbReference type="HOGENOM" id="CLU_041220_0_0_9"/>
<dbReference type="InterPro" id="IPR020598">
    <property type="entry name" value="rRNA_Ade_methylase_Trfase_N"/>
</dbReference>
<dbReference type="GO" id="GO:0052910">
    <property type="term" value="F:23S rRNA (adenine(2085)-N(6))-dimethyltransferase activity"/>
    <property type="evidence" value="ECO:0007669"/>
    <property type="project" value="UniProtKB-EC"/>
</dbReference>
<dbReference type="PROSITE" id="PS01131">
    <property type="entry name" value="RRNA_A_DIMETH"/>
    <property type="match status" value="1"/>
</dbReference>
<dbReference type="InterPro" id="IPR011530">
    <property type="entry name" value="rRNA_adenine_dimethylase"/>
</dbReference>
<dbReference type="STRING" id="883111.HMPREF9706_01162"/>
<feature type="binding site" evidence="8 9">
    <location>
        <position position="131"/>
    </location>
    <ligand>
        <name>S-adenosyl-L-methionine</name>
        <dbReference type="ChEBI" id="CHEBI:59789"/>
    </ligand>
</feature>
<comment type="subcellular location">
    <subcellularLocation>
        <location evidence="8">Cytoplasm</location>
    </subcellularLocation>
</comment>
<reference evidence="11 12" key="1">
    <citation type="submission" date="2012-07" db="EMBL/GenBank/DDBJ databases">
        <title>The Genome Sequence of Facklamia hominis CCUG 36813.</title>
        <authorList>
            <consortium name="The Broad Institute Genome Sequencing Platform"/>
            <person name="Earl A."/>
            <person name="Ward D."/>
            <person name="Feldgarden M."/>
            <person name="Gevers D."/>
            <person name="Huys G."/>
            <person name="Walker B."/>
            <person name="Young S.K."/>
            <person name="Zeng Q."/>
            <person name="Gargeya S."/>
            <person name="Fitzgerald M."/>
            <person name="Haas B."/>
            <person name="Abouelleil A."/>
            <person name="Alvarado L."/>
            <person name="Arachchi H.M."/>
            <person name="Berlin A.M."/>
            <person name="Chapman S.B."/>
            <person name="Goldberg J."/>
            <person name="Griggs A."/>
            <person name="Gujja S."/>
            <person name="Hansen M."/>
            <person name="Howarth C."/>
            <person name="Imamovic A."/>
            <person name="Larimer J."/>
            <person name="McCowen C."/>
            <person name="Montmayeur A."/>
            <person name="Murphy C."/>
            <person name="Neiman D."/>
            <person name="Pearson M."/>
            <person name="Priest M."/>
            <person name="Roberts A."/>
            <person name="Saif S."/>
            <person name="Shea T."/>
            <person name="Sisk P."/>
            <person name="Sykes S."/>
            <person name="Wortman J."/>
            <person name="Nusbaum C."/>
            <person name="Birren B."/>
        </authorList>
    </citation>
    <scope>NUCLEOTIDE SEQUENCE [LARGE SCALE GENOMIC DNA]</scope>
    <source>
        <strain evidence="11 12">CCUG 36813</strain>
    </source>
</reference>
<gene>
    <name evidence="8" type="primary">rsmA</name>
    <name evidence="8" type="synonym">ksgA</name>
    <name evidence="11" type="ORF">HMPREF9706_01162</name>
</gene>
<dbReference type="GO" id="GO:0005829">
    <property type="term" value="C:cytosol"/>
    <property type="evidence" value="ECO:0007669"/>
    <property type="project" value="TreeGrafter"/>
</dbReference>
<protein>
    <recommendedName>
        <fullName evidence="8">Ribosomal RNA small subunit methyltransferase A</fullName>
        <ecNumber evidence="8">2.1.1.182</ecNumber>
    </recommendedName>
    <alternativeName>
        <fullName evidence="8">16S rRNA (adenine(1518)-N(6)/adenine(1519)-N(6))-dimethyltransferase</fullName>
    </alternativeName>
    <alternativeName>
        <fullName evidence="8">16S rRNA dimethyladenosine transferase</fullName>
    </alternativeName>
    <alternativeName>
        <fullName evidence="8">16S rRNA dimethylase</fullName>
    </alternativeName>
    <alternativeName>
        <fullName evidence="8">S-adenosylmethionine-6-N', N'-adenosyl(rRNA) dimethyltransferase</fullName>
    </alternativeName>
</protein>
<feature type="domain" description="Ribosomal RNA adenine methylase transferase N-terminal" evidence="10">
    <location>
        <begin position="41"/>
        <end position="216"/>
    </location>
</feature>
<feature type="binding site" evidence="8 9">
    <location>
        <position position="36"/>
    </location>
    <ligand>
        <name>S-adenosyl-L-methionine</name>
        <dbReference type="ChEBI" id="CHEBI:59789"/>
    </ligand>
</feature>